<dbReference type="Proteomes" id="UP001161405">
    <property type="component" value="Unassembled WGS sequence"/>
</dbReference>
<comment type="subunit">
    <text evidence="5">Homodimer.</text>
</comment>
<comment type="catalytic activity">
    <reaction evidence="1 5">
        <text>dTDP-4-dehydro-6-deoxy-alpha-D-glucose = dTDP-4-dehydro-beta-L-rhamnose</text>
        <dbReference type="Rhea" id="RHEA:16969"/>
        <dbReference type="ChEBI" id="CHEBI:57649"/>
        <dbReference type="ChEBI" id="CHEBI:62830"/>
        <dbReference type="EC" id="5.1.3.13"/>
    </reaction>
</comment>
<keyword evidence="5" id="KW-0413">Isomerase</keyword>
<keyword evidence="7" id="KW-1185">Reference proteome</keyword>
<dbReference type="InterPro" id="IPR011051">
    <property type="entry name" value="RmlC_Cupin_sf"/>
</dbReference>
<name>A0ABQ5UVD9_9HYPH</name>
<organism evidence="6 7">
    <name type="scientific">Maritalea porphyrae</name>
    <dbReference type="NCBI Taxonomy" id="880732"/>
    <lineage>
        <taxon>Bacteria</taxon>
        <taxon>Pseudomonadati</taxon>
        <taxon>Pseudomonadota</taxon>
        <taxon>Alphaproteobacteria</taxon>
        <taxon>Hyphomicrobiales</taxon>
        <taxon>Devosiaceae</taxon>
        <taxon>Maritalea</taxon>
    </lineage>
</organism>
<dbReference type="CDD" id="cd00438">
    <property type="entry name" value="cupin_RmlC"/>
    <property type="match status" value="1"/>
</dbReference>
<dbReference type="InterPro" id="IPR000888">
    <property type="entry name" value="RmlC-like"/>
</dbReference>
<gene>
    <name evidence="6" type="primary">wgaH</name>
    <name evidence="6" type="ORF">GCM10007879_28960</name>
</gene>
<evidence type="ECO:0000256" key="3">
    <source>
        <dbReference type="ARBA" id="ARBA00012098"/>
    </source>
</evidence>
<evidence type="ECO:0000256" key="4">
    <source>
        <dbReference type="ARBA" id="ARBA00019595"/>
    </source>
</evidence>
<comment type="similarity">
    <text evidence="5">Belongs to the dTDP-4-dehydrorhamnose 3,5-epimerase family.</text>
</comment>
<dbReference type="PANTHER" id="PTHR21047:SF2">
    <property type="entry name" value="THYMIDINE DIPHOSPHO-4-KETO-RHAMNOSE 3,5-EPIMERASE"/>
    <property type="match status" value="1"/>
</dbReference>
<comment type="pathway">
    <text evidence="5">Carbohydrate biosynthesis; dTDP-L-rhamnose biosynthesis.</text>
</comment>
<dbReference type="SUPFAM" id="SSF51182">
    <property type="entry name" value="RmlC-like cupins"/>
    <property type="match status" value="1"/>
</dbReference>
<reference evidence="6" key="2">
    <citation type="submission" date="2023-01" db="EMBL/GenBank/DDBJ databases">
        <title>Draft genome sequence of Maritalea porphyrae strain NBRC 107169.</title>
        <authorList>
            <person name="Sun Q."/>
            <person name="Mori K."/>
        </authorList>
    </citation>
    <scope>NUCLEOTIDE SEQUENCE</scope>
    <source>
        <strain evidence="6">NBRC 107169</strain>
    </source>
</reference>
<dbReference type="RefSeq" id="WP_284365680.1">
    <property type="nucleotide sequence ID" value="NZ_BSNI01000002.1"/>
</dbReference>
<sequence>MQVSSLGLDGVYEIFPNRFEDERGFFSETYNRNGLLDAGIETEFVQDNQSFSTAVGTMRGLHFQKSPKAQYKLVRVIKGRIFDVAVDIRRGSKTFGEWVGLEISEKKWNQILVPEGYAHGFVTLEANTIVAYKVSDFYSREHERSIRFDDPQIGVNWPIGARRMIVSAKDASAPSLEDSDLE</sequence>
<reference evidence="6" key="1">
    <citation type="journal article" date="2014" name="Int. J. Syst. Evol. Microbiol.">
        <title>Complete genome of a new Firmicutes species belonging to the dominant human colonic microbiota ('Ruminococcus bicirculans') reveals two chromosomes and a selective capacity to utilize plant glucans.</title>
        <authorList>
            <consortium name="NISC Comparative Sequencing Program"/>
            <person name="Wegmann U."/>
            <person name="Louis P."/>
            <person name="Goesmann A."/>
            <person name="Henrissat B."/>
            <person name="Duncan S.H."/>
            <person name="Flint H.J."/>
        </authorList>
    </citation>
    <scope>NUCLEOTIDE SEQUENCE</scope>
    <source>
        <strain evidence="6">NBRC 107169</strain>
    </source>
</reference>
<comment type="function">
    <text evidence="2 5">Catalyzes the epimerization of the C3' and C5'positions of dTDP-6-deoxy-D-xylo-4-hexulose, forming dTDP-6-deoxy-L-lyxo-4-hexulose.</text>
</comment>
<accession>A0ABQ5UVD9</accession>
<comment type="caution">
    <text evidence="6">The sequence shown here is derived from an EMBL/GenBank/DDBJ whole genome shotgun (WGS) entry which is preliminary data.</text>
</comment>
<evidence type="ECO:0000313" key="7">
    <source>
        <dbReference type="Proteomes" id="UP001161405"/>
    </source>
</evidence>
<evidence type="ECO:0000256" key="5">
    <source>
        <dbReference type="RuleBase" id="RU364069"/>
    </source>
</evidence>
<evidence type="ECO:0000313" key="6">
    <source>
        <dbReference type="EMBL" id="GLQ18647.1"/>
    </source>
</evidence>
<dbReference type="Pfam" id="PF00908">
    <property type="entry name" value="dTDP_sugar_isom"/>
    <property type="match status" value="1"/>
</dbReference>
<dbReference type="EMBL" id="BSNI01000002">
    <property type="protein sequence ID" value="GLQ18647.1"/>
    <property type="molecule type" value="Genomic_DNA"/>
</dbReference>
<evidence type="ECO:0000256" key="2">
    <source>
        <dbReference type="ARBA" id="ARBA00001997"/>
    </source>
</evidence>
<dbReference type="EC" id="5.1.3.13" evidence="3 5"/>
<dbReference type="PANTHER" id="PTHR21047">
    <property type="entry name" value="DTDP-6-DEOXY-D-GLUCOSE-3,5 EPIMERASE"/>
    <property type="match status" value="1"/>
</dbReference>
<dbReference type="Gene3D" id="2.60.120.10">
    <property type="entry name" value="Jelly Rolls"/>
    <property type="match status" value="1"/>
</dbReference>
<proteinExistence type="inferred from homology"/>
<protein>
    <recommendedName>
        <fullName evidence="4 5">dTDP-4-dehydrorhamnose 3,5-epimerase</fullName>
        <ecNumber evidence="3 5">5.1.3.13</ecNumber>
    </recommendedName>
    <alternativeName>
        <fullName evidence="5">Thymidine diphospho-4-keto-rhamnose 3,5-epimerase</fullName>
    </alternativeName>
</protein>
<evidence type="ECO:0000256" key="1">
    <source>
        <dbReference type="ARBA" id="ARBA00001298"/>
    </source>
</evidence>
<dbReference type="NCBIfam" id="TIGR01221">
    <property type="entry name" value="rmlC"/>
    <property type="match status" value="1"/>
</dbReference>
<dbReference type="InterPro" id="IPR014710">
    <property type="entry name" value="RmlC-like_jellyroll"/>
</dbReference>